<name>A0ACC2G2J1_DALPE</name>
<gene>
    <name evidence="1" type="ORF">DPEC_G00215420</name>
</gene>
<keyword evidence="2" id="KW-1185">Reference proteome</keyword>
<sequence length="189" mass="20424">MGNTDSVVVQKRLSRFRVEERPVVEGVFDRLYGTNTAGVPGKAGKVLTLDMLKSCMDNIASDSMMKRVYAGMCSMDIRENPLSHGAGVSPLPHGAGVSREQLVVFLADVLRGTAEERAPLVMAMTTGTGNATCDQIIEFLQDLVSAVVDLIIQKGWLQGWNPNRMGDRSVGVKLLAEQMSSELKPSGKV</sequence>
<proteinExistence type="predicted"/>
<protein>
    <submittedName>
        <fullName evidence="1">Uncharacterized protein</fullName>
    </submittedName>
</protein>
<evidence type="ECO:0000313" key="1">
    <source>
        <dbReference type="EMBL" id="KAJ7997755.1"/>
    </source>
</evidence>
<dbReference type="Proteomes" id="UP001157502">
    <property type="component" value="Chromosome 18"/>
</dbReference>
<accession>A0ACC2G2J1</accession>
<dbReference type="EMBL" id="CM055745">
    <property type="protein sequence ID" value="KAJ7997755.1"/>
    <property type="molecule type" value="Genomic_DNA"/>
</dbReference>
<reference evidence="1" key="1">
    <citation type="submission" date="2021-05" db="EMBL/GenBank/DDBJ databases">
        <authorList>
            <person name="Pan Q."/>
            <person name="Jouanno E."/>
            <person name="Zahm M."/>
            <person name="Klopp C."/>
            <person name="Cabau C."/>
            <person name="Louis A."/>
            <person name="Berthelot C."/>
            <person name="Parey E."/>
            <person name="Roest Crollius H."/>
            <person name="Montfort J."/>
            <person name="Robinson-Rechavi M."/>
            <person name="Bouchez O."/>
            <person name="Lampietro C."/>
            <person name="Lopez Roques C."/>
            <person name="Donnadieu C."/>
            <person name="Postlethwait J."/>
            <person name="Bobe J."/>
            <person name="Dillon D."/>
            <person name="Chandos A."/>
            <person name="von Hippel F."/>
            <person name="Guiguen Y."/>
        </authorList>
    </citation>
    <scope>NUCLEOTIDE SEQUENCE</scope>
    <source>
        <strain evidence="1">YG-Jan2019</strain>
    </source>
</reference>
<organism evidence="1 2">
    <name type="scientific">Dallia pectoralis</name>
    <name type="common">Alaska blackfish</name>
    <dbReference type="NCBI Taxonomy" id="75939"/>
    <lineage>
        <taxon>Eukaryota</taxon>
        <taxon>Metazoa</taxon>
        <taxon>Chordata</taxon>
        <taxon>Craniata</taxon>
        <taxon>Vertebrata</taxon>
        <taxon>Euteleostomi</taxon>
        <taxon>Actinopterygii</taxon>
        <taxon>Neopterygii</taxon>
        <taxon>Teleostei</taxon>
        <taxon>Protacanthopterygii</taxon>
        <taxon>Esociformes</taxon>
        <taxon>Umbridae</taxon>
        <taxon>Dallia</taxon>
    </lineage>
</organism>
<evidence type="ECO:0000313" key="2">
    <source>
        <dbReference type="Proteomes" id="UP001157502"/>
    </source>
</evidence>
<comment type="caution">
    <text evidence="1">The sequence shown here is derived from an EMBL/GenBank/DDBJ whole genome shotgun (WGS) entry which is preliminary data.</text>
</comment>